<evidence type="ECO:0000313" key="1">
    <source>
        <dbReference type="EMBL" id="MBX40401.1"/>
    </source>
</evidence>
<dbReference type="AlphaFoldDB" id="A0A2P2ND51"/>
<proteinExistence type="predicted"/>
<accession>A0A2P2ND51</accession>
<organism evidence="1">
    <name type="scientific">Rhizophora mucronata</name>
    <name type="common">Asiatic mangrove</name>
    <dbReference type="NCBI Taxonomy" id="61149"/>
    <lineage>
        <taxon>Eukaryota</taxon>
        <taxon>Viridiplantae</taxon>
        <taxon>Streptophyta</taxon>
        <taxon>Embryophyta</taxon>
        <taxon>Tracheophyta</taxon>
        <taxon>Spermatophyta</taxon>
        <taxon>Magnoliopsida</taxon>
        <taxon>eudicotyledons</taxon>
        <taxon>Gunneridae</taxon>
        <taxon>Pentapetalae</taxon>
        <taxon>rosids</taxon>
        <taxon>fabids</taxon>
        <taxon>Malpighiales</taxon>
        <taxon>Rhizophoraceae</taxon>
        <taxon>Rhizophora</taxon>
    </lineage>
</organism>
<reference evidence="1" key="1">
    <citation type="submission" date="2018-02" db="EMBL/GenBank/DDBJ databases">
        <title>Rhizophora mucronata_Transcriptome.</title>
        <authorList>
            <person name="Meera S.P."/>
            <person name="Sreeshan A."/>
            <person name="Augustine A."/>
        </authorList>
    </citation>
    <scope>NUCLEOTIDE SEQUENCE</scope>
    <source>
        <tissue evidence="1">Leaf</tissue>
    </source>
</reference>
<name>A0A2P2ND51_RHIMU</name>
<sequence length="25" mass="2944">MSEPPLTIIQYLKALLIVRFIRIKS</sequence>
<dbReference type="EMBL" id="GGEC01059917">
    <property type="protein sequence ID" value="MBX40401.1"/>
    <property type="molecule type" value="Transcribed_RNA"/>
</dbReference>
<protein>
    <submittedName>
        <fullName evidence="1">Uncharacterized protein</fullName>
    </submittedName>
</protein>